<dbReference type="EMBL" id="JBHTJG010000011">
    <property type="protein sequence ID" value="MFD0948191.1"/>
    <property type="molecule type" value="Genomic_DNA"/>
</dbReference>
<evidence type="ECO:0000313" key="3">
    <source>
        <dbReference type="Proteomes" id="UP001596977"/>
    </source>
</evidence>
<protein>
    <submittedName>
        <fullName evidence="2">GNAT family N-acetyltransferase</fullName>
        <ecNumber evidence="2">2.3.-.-</ecNumber>
    </submittedName>
</protein>
<dbReference type="InterPro" id="IPR051531">
    <property type="entry name" value="N-acetyltransferase"/>
</dbReference>
<keyword evidence="2" id="KW-0808">Transferase</keyword>
<gene>
    <name evidence="2" type="ORF">ACFQ1E_17760</name>
</gene>
<name>A0ABW3H9M4_9SPHN</name>
<keyword evidence="2" id="KW-0012">Acyltransferase</keyword>
<dbReference type="RefSeq" id="WP_264946220.1">
    <property type="nucleotide sequence ID" value="NZ_JAPDRA010000011.1"/>
</dbReference>
<organism evidence="2 3">
    <name type="scientific">Sphingomonas canadensis</name>
    <dbReference type="NCBI Taxonomy" id="1219257"/>
    <lineage>
        <taxon>Bacteria</taxon>
        <taxon>Pseudomonadati</taxon>
        <taxon>Pseudomonadota</taxon>
        <taxon>Alphaproteobacteria</taxon>
        <taxon>Sphingomonadales</taxon>
        <taxon>Sphingomonadaceae</taxon>
        <taxon>Sphingomonas</taxon>
    </lineage>
</organism>
<evidence type="ECO:0000259" key="1">
    <source>
        <dbReference type="PROSITE" id="PS51186"/>
    </source>
</evidence>
<dbReference type="Gene3D" id="3.40.630.30">
    <property type="match status" value="1"/>
</dbReference>
<feature type="domain" description="N-acetyltransferase" evidence="1">
    <location>
        <begin position="7"/>
        <end position="165"/>
    </location>
</feature>
<dbReference type="PROSITE" id="PS51186">
    <property type="entry name" value="GNAT"/>
    <property type="match status" value="1"/>
</dbReference>
<dbReference type="Proteomes" id="UP001596977">
    <property type="component" value="Unassembled WGS sequence"/>
</dbReference>
<proteinExistence type="predicted"/>
<reference evidence="3" key="1">
    <citation type="journal article" date="2019" name="Int. J. Syst. Evol. Microbiol.">
        <title>The Global Catalogue of Microorganisms (GCM) 10K type strain sequencing project: providing services to taxonomists for standard genome sequencing and annotation.</title>
        <authorList>
            <consortium name="The Broad Institute Genomics Platform"/>
            <consortium name="The Broad Institute Genome Sequencing Center for Infectious Disease"/>
            <person name="Wu L."/>
            <person name="Ma J."/>
        </authorList>
    </citation>
    <scope>NUCLEOTIDE SEQUENCE [LARGE SCALE GENOMIC DNA]</scope>
    <source>
        <strain evidence="3">CCUG 62982</strain>
    </source>
</reference>
<dbReference type="GO" id="GO:0016746">
    <property type="term" value="F:acyltransferase activity"/>
    <property type="evidence" value="ECO:0007669"/>
    <property type="project" value="UniProtKB-KW"/>
</dbReference>
<dbReference type="InterPro" id="IPR016181">
    <property type="entry name" value="Acyl_CoA_acyltransferase"/>
</dbReference>
<dbReference type="PANTHER" id="PTHR43792">
    <property type="entry name" value="GNAT FAMILY, PUTATIVE (AFU_ORTHOLOGUE AFUA_3G00765)-RELATED-RELATED"/>
    <property type="match status" value="1"/>
</dbReference>
<comment type="caution">
    <text evidence="2">The sequence shown here is derived from an EMBL/GenBank/DDBJ whole genome shotgun (WGS) entry which is preliminary data.</text>
</comment>
<dbReference type="EC" id="2.3.-.-" evidence="2"/>
<dbReference type="SUPFAM" id="SSF55729">
    <property type="entry name" value="Acyl-CoA N-acyltransferases (Nat)"/>
    <property type="match status" value="1"/>
</dbReference>
<evidence type="ECO:0000313" key="2">
    <source>
        <dbReference type="EMBL" id="MFD0948191.1"/>
    </source>
</evidence>
<dbReference type="PANTHER" id="PTHR43792:SF1">
    <property type="entry name" value="N-ACETYLTRANSFERASE DOMAIN-CONTAINING PROTEIN"/>
    <property type="match status" value="1"/>
</dbReference>
<sequence>MIVTERLVLRLPEPRDHPALLGMWADPEVMAELGPVKDEAAGMAVLAKHDAYRHEGLGFWTVERRADGAVIGFCGLKRGDADNPIAGEVEAGWIVDRPYWRMGYAYEAMVASLAWGWANLDAPRIVAITAAINRKSQALMEKLGMVRLADGDYLHPRFPDDSPLRPTVTYAIARPA</sequence>
<keyword evidence="3" id="KW-1185">Reference proteome</keyword>
<accession>A0ABW3H9M4</accession>
<dbReference type="InterPro" id="IPR000182">
    <property type="entry name" value="GNAT_dom"/>
</dbReference>
<dbReference type="Pfam" id="PF13302">
    <property type="entry name" value="Acetyltransf_3"/>
    <property type="match status" value="1"/>
</dbReference>